<dbReference type="PANTHER" id="PTHR34133">
    <property type="entry name" value="OS07G0633000 PROTEIN"/>
    <property type="match status" value="1"/>
</dbReference>
<protein>
    <submittedName>
        <fullName evidence="2">Uncharacterized protein</fullName>
    </submittedName>
</protein>
<name>A0AAN9I7F1_CROPI</name>
<dbReference type="EMBL" id="JAYWIO010000004">
    <property type="protein sequence ID" value="KAK7266425.1"/>
    <property type="molecule type" value="Genomic_DNA"/>
</dbReference>
<dbReference type="Pfam" id="PF09366">
    <property type="entry name" value="DUF1997"/>
    <property type="match status" value="1"/>
</dbReference>
<dbReference type="PANTHER" id="PTHR34133:SF8">
    <property type="entry name" value="OS07G0633000 PROTEIN"/>
    <property type="match status" value="1"/>
</dbReference>
<dbReference type="InterPro" id="IPR018971">
    <property type="entry name" value="DUF1997"/>
</dbReference>
<feature type="region of interest" description="Disordered" evidence="1">
    <location>
        <begin position="26"/>
        <end position="50"/>
    </location>
</feature>
<evidence type="ECO:0000313" key="3">
    <source>
        <dbReference type="Proteomes" id="UP001372338"/>
    </source>
</evidence>
<proteinExistence type="predicted"/>
<keyword evidence="3" id="KW-1185">Reference proteome</keyword>
<gene>
    <name evidence="2" type="ORF">RIF29_19069</name>
</gene>
<reference evidence="2 3" key="1">
    <citation type="submission" date="2024-01" db="EMBL/GenBank/DDBJ databases">
        <title>The genomes of 5 underutilized Papilionoideae crops provide insights into root nodulation and disease resistanc.</title>
        <authorList>
            <person name="Yuan L."/>
        </authorList>
    </citation>
    <scope>NUCLEOTIDE SEQUENCE [LARGE SCALE GENOMIC DNA]</scope>
    <source>
        <strain evidence="2">ZHUSHIDOU_FW_LH</strain>
        <tissue evidence="2">Leaf</tissue>
    </source>
</reference>
<evidence type="ECO:0000313" key="2">
    <source>
        <dbReference type="EMBL" id="KAK7266425.1"/>
    </source>
</evidence>
<sequence length="247" mass="28720">MASTLLQCQQPFLSCTSFQRGNPLKKHRLHHRRGANAPSTSRNFRCENKRTSSFRHRSSAEFLLRELPEASFDQYMENKGRVIQAIFPGKSKGQQLTEEVWRVKMTPIRALFLTCQPVIYITASCTSDGENYPPEIPRHVTKLLEVHITKWELQDLHVDYIPLDFNIKSRGAIYLERQGKHSWIKNQLDFSLSLAFPPLLAWVPEYVLHNIVQTVLKNYVEDINNGFAVRLLEDYNSYKRNKSKNSV</sequence>
<organism evidence="2 3">
    <name type="scientific">Crotalaria pallida</name>
    <name type="common">Smooth rattlebox</name>
    <name type="synonym">Crotalaria striata</name>
    <dbReference type="NCBI Taxonomy" id="3830"/>
    <lineage>
        <taxon>Eukaryota</taxon>
        <taxon>Viridiplantae</taxon>
        <taxon>Streptophyta</taxon>
        <taxon>Embryophyta</taxon>
        <taxon>Tracheophyta</taxon>
        <taxon>Spermatophyta</taxon>
        <taxon>Magnoliopsida</taxon>
        <taxon>eudicotyledons</taxon>
        <taxon>Gunneridae</taxon>
        <taxon>Pentapetalae</taxon>
        <taxon>rosids</taxon>
        <taxon>fabids</taxon>
        <taxon>Fabales</taxon>
        <taxon>Fabaceae</taxon>
        <taxon>Papilionoideae</taxon>
        <taxon>50 kb inversion clade</taxon>
        <taxon>genistoids sensu lato</taxon>
        <taxon>core genistoids</taxon>
        <taxon>Crotalarieae</taxon>
        <taxon>Crotalaria</taxon>
    </lineage>
</organism>
<accession>A0AAN9I7F1</accession>
<comment type="caution">
    <text evidence="2">The sequence shown here is derived from an EMBL/GenBank/DDBJ whole genome shotgun (WGS) entry which is preliminary data.</text>
</comment>
<dbReference type="Proteomes" id="UP001372338">
    <property type="component" value="Unassembled WGS sequence"/>
</dbReference>
<evidence type="ECO:0000256" key="1">
    <source>
        <dbReference type="SAM" id="MobiDB-lite"/>
    </source>
</evidence>
<dbReference type="AlphaFoldDB" id="A0AAN9I7F1"/>